<comment type="cofactor">
    <cofactor evidence="6">
        <name>Mg(2+)</name>
        <dbReference type="ChEBI" id="CHEBI:18420"/>
    </cofactor>
    <cofactor evidence="6">
        <name>Mn(2+)</name>
        <dbReference type="ChEBI" id="CHEBI:29035"/>
    </cofactor>
    <text evidence="6">Mg(2+). Can also accept Mn(2+).</text>
</comment>
<dbReference type="SUPFAM" id="SSF53067">
    <property type="entry name" value="Actin-like ATPase domain"/>
    <property type="match status" value="2"/>
</dbReference>
<dbReference type="PRINTS" id="PR00471">
    <property type="entry name" value="ACETATEKNASE"/>
</dbReference>
<comment type="similarity">
    <text evidence="1 6 7">Belongs to the acetokinase family.</text>
</comment>
<keyword evidence="6" id="KW-0963">Cytoplasm</keyword>
<dbReference type="GO" id="GO:0008776">
    <property type="term" value="F:acetate kinase activity"/>
    <property type="evidence" value="ECO:0007669"/>
    <property type="project" value="UniProtKB-EC"/>
</dbReference>
<dbReference type="PANTHER" id="PTHR21060:SF15">
    <property type="entry name" value="ACETATE KINASE-RELATED"/>
    <property type="match status" value="1"/>
</dbReference>
<keyword evidence="4 6" id="KW-0418">Kinase</keyword>
<feature type="site" description="Transition state stabilizer" evidence="6">
    <location>
        <position position="152"/>
    </location>
</feature>
<feature type="binding site" evidence="6">
    <location>
        <position position="7"/>
    </location>
    <ligand>
        <name>Mg(2+)</name>
        <dbReference type="ChEBI" id="CHEBI:18420"/>
    </ligand>
</feature>
<dbReference type="PROSITE" id="PS01075">
    <property type="entry name" value="ACETATE_KINASE_1"/>
    <property type="match status" value="1"/>
</dbReference>
<keyword evidence="5 6" id="KW-0067">ATP-binding</keyword>
<evidence type="ECO:0000256" key="4">
    <source>
        <dbReference type="ARBA" id="ARBA00022777"/>
    </source>
</evidence>
<reference evidence="8 9" key="1">
    <citation type="submission" date="2024-04" db="EMBL/GenBank/DDBJ databases">
        <authorList>
            <person name="Abashina T."/>
            <person name="Shaikin A."/>
        </authorList>
    </citation>
    <scope>NUCLEOTIDE SEQUENCE [LARGE SCALE GENOMIC DNA]</scope>
    <source>
        <strain evidence="8 9">AAFK</strain>
    </source>
</reference>
<dbReference type="EC" id="2.7.2.1" evidence="6"/>
<dbReference type="PIRSF" id="PIRSF000722">
    <property type="entry name" value="Acetate_prop_kin"/>
    <property type="match status" value="1"/>
</dbReference>
<comment type="catalytic activity">
    <reaction evidence="6">
        <text>acetate + ATP = acetyl phosphate + ADP</text>
        <dbReference type="Rhea" id="RHEA:11352"/>
        <dbReference type="ChEBI" id="CHEBI:22191"/>
        <dbReference type="ChEBI" id="CHEBI:30089"/>
        <dbReference type="ChEBI" id="CHEBI:30616"/>
        <dbReference type="ChEBI" id="CHEBI:456216"/>
        <dbReference type="EC" id="2.7.2.1"/>
    </reaction>
</comment>
<evidence type="ECO:0000313" key="8">
    <source>
        <dbReference type="EMBL" id="MEK8088381.1"/>
    </source>
</evidence>
<comment type="function">
    <text evidence="6">Catalyzes the formation of acetyl phosphate from acetate and ATP. Can also catalyze the reverse reaction.</text>
</comment>
<feature type="binding site" evidence="6">
    <location>
        <position position="345"/>
    </location>
    <ligand>
        <name>Mg(2+)</name>
        <dbReference type="ChEBI" id="CHEBI:18420"/>
    </ligand>
</feature>
<feature type="site" description="Transition state stabilizer" evidence="6">
    <location>
        <position position="208"/>
    </location>
</feature>
<dbReference type="InterPro" id="IPR023865">
    <property type="entry name" value="Aliphatic_acid_kinase_CS"/>
</dbReference>
<comment type="subcellular location">
    <subcellularLocation>
        <location evidence="6">Cytoplasm</location>
    </subcellularLocation>
</comment>
<dbReference type="PANTHER" id="PTHR21060">
    <property type="entry name" value="ACETATE KINASE"/>
    <property type="match status" value="1"/>
</dbReference>
<dbReference type="HAMAP" id="MF_00020">
    <property type="entry name" value="Acetate_kinase"/>
    <property type="match status" value="1"/>
</dbReference>
<dbReference type="InterPro" id="IPR004372">
    <property type="entry name" value="Ac/propionate_kinase"/>
</dbReference>
<accession>A0ABU9D5Y7</accession>
<evidence type="ECO:0000256" key="6">
    <source>
        <dbReference type="HAMAP-Rule" id="MF_00020"/>
    </source>
</evidence>
<feature type="binding site" evidence="6">
    <location>
        <begin position="175"/>
        <end position="179"/>
    </location>
    <ligand>
        <name>ATP</name>
        <dbReference type="ChEBI" id="CHEBI:30616"/>
    </ligand>
</feature>
<keyword evidence="9" id="KW-1185">Reference proteome</keyword>
<keyword evidence="6" id="KW-0460">Magnesium</keyword>
<evidence type="ECO:0000256" key="2">
    <source>
        <dbReference type="ARBA" id="ARBA00022679"/>
    </source>
</evidence>
<dbReference type="InterPro" id="IPR043129">
    <property type="entry name" value="ATPase_NBD"/>
</dbReference>
<comment type="subunit">
    <text evidence="6">Homodimer.</text>
</comment>
<evidence type="ECO:0000256" key="7">
    <source>
        <dbReference type="RuleBase" id="RU003835"/>
    </source>
</evidence>
<organism evidence="8 9">
    <name type="scientific">Thermithiobacillus plumbiphilus</name>
    <dbReference type="NCBI Taxonomy" id="1729899"/>
    <lineage>
        <taxon>Bacteria</taxon>
        <taxon>Pseudomonadati</taxon>
        <taxon>Pseudomonadota</taxon>
        <taxon>Acidithiobacillia</taxon>
        <taxon>Acidithiobacillales</taxon>
        <taxon>Thermithiobacillaceae</taxon>
        <taxon>Thermithiobacillus</taxon>
    </lineage>
</organism>
<dbReference type="EMBL" id="JBBPCO010000001">
    <property type="protein sequence ID" value="MEK8088381.1"/>
    <property type="molecule type" value="Genomic_DNA"/>
</dbReference>
<evidence type="ECO:0000256" key="1">
    <source>
        <dbReference type="ARBA" id="ARBA00008748"/>
    </source>
</evidence>
<feature type="active site" description="Proton donor/acceptor" evidence="6">
    <location>
        <position position="121"/>
    </location>
</feature>
<comment type="caution">
    <text evidence="6">Lacks conserved residue(s) required for the propagation of feature annotation.</text>
</comment>
<dbReference type="Pfam" id="PF00871">
    <property type="entry name" value="Acetate_kinase"/>
    <property type="match status" value="1"/>
</dbReference>
<comment type="caution">
    <text evidence="8">The sequence shown here is derived from an EMBL/GenBank/DDBJ whole genome shotgun (WGS) entry which is preliminary data.</text>
</comment>
<protein>
    <recommendedName>
        <fullName evidence="6">Acetate kinase</fullName>
        <ecNumber evidence="6">2.7.2.1</ecNumber>
    </recommendedName>
    <alternativeName>
        <fullName evidence="6">Acetokinase</fullName>
    </alternativeName>
</protein>
<keyword evidence="3 6" id="KW-0547">Nucleotide-binding</keyword>
<evidence type="ECO:0000313" key="9">
    <source>
        <dbReference type="Proteomes" id="UP001446205"/>
    </source>
</evidence>
<dbReference type="Proteomes" id="UP001446205">
    <property type="component" value="Unassembled WGS sequence"/>
</dbReference>
<gene>
    <name evidence="6" type="primary">ackA</name>
    <name evidence="8" type="ORF">WOB96_01260</name>
</gene>
<dbReference type="Gene3D" id="3.30.420.40">
    <property type="match status" value="2"/>
</dbReference>
<evidence type="ECO:0000256" key="5">
    <source>
        <dbReference type="ARBA" id="ARBA00022840"/>
    </source>
</evidence>
<proteinExistence type="inferred from homology"/>
<sequence>MRILVINAGSTSLKLALWDTGSGTSLARWKAVGIGERGHQPDHCTALRHFASTHPDQDLEAIGHRIVHGGPHQTPCWLDEPTLEALNALIPLAPLHQPPALALVHAAAELWPGIPQAAVYDTSFHRTLPPMARDYALPASWREQGIRRYGFHGIACQDVVEQLDATRREKLVICHLGGGASATALRRGESVDTSMGLTPLEGLMMTTRSGDVDPGALLYLMQSKGLSPEALAQGLNTESGLLGLASDTEMSRLLARRDPVAQEAVALYAYRVRKTIGAYAAVLEGLDQLVFSGGIGERAAPLRAMICEPLHYLGLRLDPQANAIGATRISAAGSSVDVRVIEVDESRVIARLVAALPR</sequence>
<dbReference type="InterPro" id="IPR000890">
    <property type="entry name" value="Aliphatic_acid_kin_short-chain"/>
</dbReference>
<keyword evidence="6" id="KW-0479">Metal-binding</keyword>
<comment type="pathway">
    <text evidence="6">Metabolic intermediate biosynthesis; acetyl-CoA biosynthesis; acetyl-CoA from acetate: step 1/2.</text>
</comment>
<dbReference type="RefSeq" id="WP_341369445.1">
    <property type="nucleotide sequence ID" value="NZ_JBBPCO010000001.1"/>
</dbReference>
<name>A0ABU9D5Y7_9PROT</name>
<dbReference type="PROSITE" id="PS01076">
    <property type="entry name" value="ACETATE_KINASE_2"/>
    <property type="match status" value="1"/>
</dbReference>
<keyword evidence="2 6" id="KW-0808">Transferase</keyword>
<feature type="binding site" evidence="6">
    <location>
        <position position="14"/>
    </location>
    <ligand>
        <name>ATP</name>
        <dbReference type="ChEBI" id="CHEBI:30616"/>
    </ligand>
</feature>
<feature type="binding site" evidence="6">
    <location>
        <position position="65"/>
    </location>
    <ligand>
        <name>substrate</name>
    </ligand>
</feature>
<dbReference type="NCBIfam" id="TIGR00016">
    <property type="entry name" value="ackA"/>
    <property type="match status" value="1"/>
</dbReference>
<evidence type="ECO:0000256" key="3">
    <source>
        <dbReference type="ARBA" id="ARBA00022741"/>
    </source>
</evidence>